<evidence type="ECO:0000259" key="1">
    <source>
        <dbReference type="Pfam" id="PF14687"/>
    </source>
</evidence>
<organism evidence="3 4">
    <name type="scientific">Bursaphelenchus okinawaensis</name>
    <dbReference type="NCBI Taxonomy" id="465554"/>
    <lineage>
        <taxon>Eukaryota</taxon>
        <taxon>Metazoa</taxon>
        <taxon>Ecdysozoa</taxon>
        <taxon>Nematoda</taxon>
        <taxon>Chromadorea</taxon>
        <taxon>Rhabditida</taxon>
        <taxon>Tylenchina</taxon>
        <taxon>Tylenchomorpha</taxon>
        <taxon>Aphelenchoidea</taxon>
        <taxon>Aphelenchoididae</taxon>
        <taxon>Bursaphelenchus</taxon>
    </lineage>
</organism>
<dbReference type="InterPro" id="IPR027989">
    <property type="entry name" value="DUF4461"/>
</dbReference>
<gene>
    <name evidence="3" type="ORF">BOKJ2_LOCUS13233</name>
</gene>
<sequence>MGLIGCRTTYMSIRLFTAQQAAVALRPFYFLVHPDRYAHSPEVQKKNEKSLQVFNGYLNELFPQPRSQRPVQVRFSIFRDDKLKDVTLDLSGDDPVSIVKNALERCNLSTENLPKVPTIPRSYTSPFTTEDLLNNLHQRELKRKKRHQKSLLQYIIMKRNEANAKGVNYQKTKEFINDEILYVQQKTGAKEIVWSMNWDQTYMRRCLINVLHMLKHTENRERVILALNNHTLIFGRGSFVCCDGSIQFGADDVPETWLNVCRESTVRRFEVANLIRLLNRIKELLGGAEIVHDPRGNLLQTTHQLQSLIVRISSRPKSEMAELQQLARDLQIEVCNSYSEINLRPDGRLQVPSIVDGKLLLDYIKENKEESLRRRKGFRNVQNEIDNAVRRCIMSLQLSDLSYDPGIPEQRLLHAIEQIASLEDKEQLEGLHLHISHSPNVFVMPNGAISVPLP</sequence>
<evidence type="ECO:0000313" key="4">
    <source>
        <dbReference type="Proteomes" id="UP000614601"/>
    </source>
</evidence>
<dbReference type="EMBL" id="CAJFDH010000006">
    <property type="protein sequence ID" value="CAD5229174.1"/>
    <property type="molecule type" value="Genomic_DNA"/>
</dbReference>
<dbReference type="PANTHER" id="PTHR31596">
    <property type="entry name" value="T-CELL ACTIVATION INHIBITOR, MITOCHONDRIAL"/>
    <property type="match status" value="1"/>
</dbReference>
<protein>
    <recommendedName>
        <fullName evidence="5">T-cell activation inhibitor, mitochondrial</fullName>
    </recommendedName>
</protein>
<dbReference type="PANTHER" id="PTHR31596:SF1">
    <property type="entry name" value="T-CELL ACTIVATION INHIBITOR, MITOCHONDRIAL"/>
    <property type="match status" value="1"/>
</dbReference>
<dbReference type="Pfam" id="PF14688">
    <property type="entry name" value="DUF4461"/>
    <property type="match status" value="1"/>
</dbReference>
<comment type="caution">
    <text evidence="3">The sequence shown here is derived from an EMBL/GenBank/DDBJ whole genome shotgun (WGS) entry which is preliminary data.</text>
</comment>
<dbReference type="GO" id="GO:0005739">
    <property type="term" value="C:mitochondrion"/>
    <property type="evidence" value="ECO:0007669"/>
    <property type="project" value="TreeGrafter"/>
</dbReference>
<evidence type="ECO:0008006" key="5">
    <source>
        <dbReference type="Google" id="ProtNLM"/>
    </source>
</evidence>
<evidence type="ECO:0000313" key="3">
    <source>
        <dbReference type="EMBL" id="CAD5229174.1"/>
    </source>
</evidence>
<dbReference type="EMBL" id="CAJFCW020000006">
    <property type="protein sequence ID" value="CAG9125946.1"/>
    <property type="molecule type" value="Genomic_DNA"/>
</dbReference>
<dbReference type="InterPro" id="IPR028031">
    <property type="entry name" value="DUF4460"/>
</dbReference>
<keyword evidence="4" id="KW-1185">Reference proteome</keyword>
<feature type="domain" description="DUF4461" evidence="2">
    <location>
        <begin position="153"/>
        <end position="453"/>
    </location>
</feature>
<name>A0A811LHX4_9BILA</name>
<dbReference type="AlphaFoldDB" id="A0A811LHX4"/>
<dbReference type="InterPro" id="IPR027986">
    <property type="entry name" value="TCAIM"/>
</dbReference>
<dbReference type="Proteomes" id="UP000614601">
    <property type="component" value="Unassembled WGS sequence"/>
</dbReference>
<proteinExistence type="predicted"/>
<dbReference type="Pfam" id="PF14687">
    <property type="entry name" value="DUF4460"/>
    <property type="match status" value="1"/>
</dbReference>
<accession>A0A811LHX4</accession>
<dbReference type="Proteomes" id="UP000783686">
    <property type="component" value="Unassembled WGS sequence"/>
</dbReference>
<evidence type="ECO:0000259" key="2">
    <source>
        <dbReference type="Pfam" id="PF14688"/>
    </source>
</evidence>
<dbReference type="OrthoDB" id="4238at2759"/>
<feature type="domain" description="DUF4460" evidence="1">
    <location>
        <begin position="18"/>
        <end position="108"/>
    </location>
</feature>
<reference evidence="3" key="1">
    <citation type="submission" date="2020-09" db="EMBL/GenBank/DDBJ databases">
        <authorList>
            <person name="Kikuchi T."/>
        </authorList>
    </citation>
    <scope>NUCLEOTIDE SEQUENCE</scope>
    <source>
        <strain evidence="3">SH1</strain>
    </source>
</reference>